<reference evidence="2" key="1">
    <citation type="submission" date="2020-02" db="EMBL/GenBank/DDBJ databases">
        <authorList>
            <person name="Meier V. D."/>
        </authorList>
    </citation>
    <scope>NUCLEOTIDE SEQUENCE</scope>
    <source>
        <strain evidence="2">AVDCRST_MAG87</strain>
    </source>
</reference>
<gene>
    <name evidence="2" type="ORF">AVDCRST_MAG87-1563</name>
</gene>
<evidence type="ECO:0000313" key="2">
    <source>
        <dbReference type="EMBL" id="CAA9560832.1"/>
    </source>
</evidence>
<feature type="region of interest" description="Disordered" evidence="1">
    <location>
        <begin position="1"/>
        <end position="36"/>
    </location>
</feature>
<dbReference type="AlphaFoldDB" id="A0A6J4UUG8"/>
<protein>
    <submittedName>
        <fullName evidence="2">Uncharacterized protein</fullName>
    </submittedName>
</protein>
<sequence length="54" mass="6084">MLEPSAWGGLGWKSPVTDPSYRTTADRQDARHPKPGRSRFTLIALIDLQRCSRS</sequence>
<dbReference type="EMBL" id="CADCWJ010000348">
    <property type="protein sequence ID" value="CAA9560832.1"/>
    <property type="molecule type" value="Genomic_DNA"/>
</dbReference>
<organism evidence="2">
    <name type="scientific">uncultured Thermomicrobiales bacterium</name>
    <dbReference type="NCBI Taxonomy" id="1645740"/>
    <lineage>
        <taxon>Bacteria</taxon>
        <taxon>Pseudomonadati</taxon>
        <taxon>Thermomicrobiota</taxon>
        <taxon>Thermomicrobia</taxon>
        <taxon>Thermomicrobiales</taxon>
        <taxon>environmental samples</taxon>
    </lineage>
</organism>
<accession>A0A6J4UUG8</accession>
<proteinExistence type="predicted"/>
<evidence type="ECO:0000256" key="1">
    <source>
        <dbReference type="SAM" id="MobiDB-lite"/>
    </source>
</evidence>
<name>A0A6J4UUG8_9BACT</name>